<dbReference type="RefSeq" id="WP_289445146.1">
    <property type="nucleotide sequence ID" value="NZ_JAUCGR010000001.1"/>
</dbReference>
<proteinExistence type="predicted"/>
<evidence type="ECO:0000256" key="1">
    <source>
        <dbReference type="SAM" id="SignalP"/>
    </source>
</evidence>
<sequence>MKVFSWTRRATAVLATVALASTAAVAGASSAGAAACSATRSTSMTVHATATAYDFQTKLDYSGKVEVTERYYYSKNSPIANHTITVLACKDPKTKTWKPLHFTVTARHGELAYRVLDGKAKVDSRGMAVIVNKVGASKVHLTAIACNTKPQKLSPLAVSRALTQIPVPGPYVIGLGQAAAALLLPKAPATKYYCGAVGPAFTASWKLSSTGKASLSFGSTGHVIRAVSTTWNVPTGPYYRSVQTTYQRSIVITR</sequence>
<name>A0ABT7S3V1_9CELL</name>
<comment type="caution">
    <text evidence="2">The sequence shown here is derived from an EMBL/GenBank/DDBJ whole genome shotgun (WGS) entry which is preliminary data.</text>
</comment>
<accession>A0ABT7S3V1</accession>
<evidence type="ECO:0000313" key="2">
    <source>
        <dbReference type="EMBL" id="MDM7830298.1"/>
    </source>
</evidence>
<keyword evidence="3" id="KW-1185">Reference proteome</keyword>
<dbReference type="EMBL" id="JAUCGR010000001">
    <property type="protein sequence ID" value="MDM7830298.1"/>
    <property type="molecule type" value="Genomic_DNA"/>
</dbReference>
<feature type="signal peptide" evidence="1">
    <location>
        <begin position="1"/>
        <end position="26"/>
    </location>
</feature>
<evidence type="ECO:0000313" key="3">
    <source>
        <dbReference type="Proteomes" id="UP001321453"/>
    </source>
</evidence>
<organism evidence="2 3">
    <name type="scientific">Cellulomonas edaphi</name>
    <dbReference type="NCBI Taxonomy" id="3053468"/>
    <lineage>
        <taxon>Bacteria</taxon>
        <taxon>Bacillati</taxon>
        <taxon>Actinomycetota</taxon>
        <taxon>Actinomycetes</taxon>
        <taxon>Micrococcales</taxon>
        <taxon>Cellulomonadaceae</taxon>
        <taxon>Cellulomonas</taxon>
    </lineage>
</organism>
<dbReference type="Proteomes" id="UP001321453">
    <property type="component" value="Unassembled WGS sequence"/>
</dbReference>
<feature type="chain" id="PRO_5046430690" evidence="1">
    <location>
        <begin position="27"/>
        <end position="254"/>
    </location>
</feature>
<protein>
    <submittedName>
        <fullName evidence="2">Uncharacterized protein</fullName>
    </submittedName>
</protein>
<gene>
    <name evidence="2" type="ORF">QRT05_03040</name>
</gene>
<reference evidence="2 3" key="1">
    <citation type="submission" date="2023-06" db="EMBL/GenBank/DDBJ databases">
        <title>Cellulomonas sp. MW9 Whole genome sequence.</title>
        <authorList>
            <person name="Park S."/>
        </authorList>
    </citation>
    <scope>NUCLEOTIDE SEQUENCE [LARGE SCALE GENOMIC DNA]</scope>
    <source>
        <strain evidence="2 3">MW9</strain>
    </source>
</reference>
<keyword evidence="1" id="KW-0732">Signal</keyword>